<sequence>MASDPFDLERFVEAQAPVYPQVVRELRDGRKRGHWMWFVFPQLRGLGGSSMALRYGISSLEEAGAYLRHGVLGPRLHECARLVDSVAGRTAGEIFGSPDDLKLRSSMTLFARATDDNGDFVAVLDKYYDGGEDPLTLARLTGG</sequence>
<dbReference type="SUPFAM" id="SSF140736">
    <property type="entry name" value="Rv1873-like"/>
    <property type="match status" value="1"/>
</dbReference>
<dbReference type="InterPro" id="IPR036287">
    <property type="entry name" value="Rv1873-like_sf"/>
</dbReference>
<dbReference type="Pfam" id="PF08837">
    <property type="entry name" value="DUF1810"/>
    <property type="match status" value="1"/>
</dbReference>
<dbReference type="InterPro" id="IPR014937">
    <property type="entry name" value="DUF1810"/>
</dbReference>
<dbReference type="OrthoDB" id="9801870at2"/>
<name>A0A0U0W424_MYCBE</name>
<dbReference type="AlphaFoldDB" id="A0A0U0W424"/>
<dbReference type="Gene3D" id="1.25.40.380">
    <property type="entry name" value="Protein of unknown function DUF1810"/>
    <property type="match status" value="1"/>
</dbReference>
<dbReference type="Proteomes" id="UP000198875">
    <property type="component" value="Unassembled WGS sequence"/>
</dbReference>
<reference evidence="1 2" key="1">
    <citation type="submission" date="2015-03" db="EMBL/GenBank/DDBJ databases">
        <authorList>
            <person name="Murphy D."/>
        </authorList>
    </citation>
    <scope>NUCLEOTIDE SEQUENCE [LARGE SCALE GENOMIC DNA]</scope>
    <source>
        <strain evidence="1 2">DSM 44277</strain>
    </source>
</reference>
<dbReference type="RefSeq" id="WP_085182431.1">
    <property type="nucleotide sequence ID" value="NZ_CSTD01000001.1"/>
</dbReference>
<dbReference type="EMBL" id="CSTD01000001">
    <property type="protein sequence ID" value="CPR06106.1"/>
    <property type="molecule type" value="Genomic_DNA"/>
</dbReference>
<protein>
    <submittedName>
        <fullName evidence="1">Calpastatin</fullName>
    </submittedName>
</protein>
<proteinExistence type="predicted"/>
<dbReference type="PIRSF" id="PIRSF008546">
    <property type="entry name" value="UCP008546"/>
    <property type="match status" value="1"/>
</dbReference>
<gene>
    <name evidence="1" type="ORF">BN971_00708</name>
</gene>
<evidence type="ECO:0000313" key="1">
    <source>
        <dbReference type="EMBL" id="CPR06106.1"/>
    </source>
</evidence>
<accession>A0A0U0W424</accession>
<evidence type="ECO:0000313" key="2">
    <source>
        <dbReference type="Proteomes" id="UP000198875"/>
    </source>
</evidence>
<organism evidence="1 2">
    <name type="scientific">Mycobacterium bohemicum DSM 44277</name>
    <dbReference type="NCBI Taxonomy" id="1236609"/>
    <lineage>
        <taxon>Bacteria</taxon>
        <taxon>Bacillati</taxon>
        <taxon>Actinomycetota</taxon>
        <taxon>Actinomycetes</taxon>
        <taxon>Mycobacteriales</taxon>
        <taxon>Mycobacteriaceae</taxon>
        <taxon>Mycobacterium</taxon>
    </lineage>
</organism>